<dbReference type="Proteomes" id="UP000294772">
    <property type="component" value="Unassembled WGS sequence"/>
</dbReference>
<dbReference type="PANTHER" id="PTHR42928:SF5">
    <property type="entry name" value="BLR1237 PROTEIN"/>
    <property type="match status" value="1"/>
</dbReference>
<dbReference type="PANTHER" id="PTHR42928">
    <property type="entry name" value="TRICARBOXYLATE-BINDING PROTEIN"/>
    <property type="match status" value="1"/>
</dbReference>
<sequence>MKRRHALAVLLSAGIAPLQFAHAAPADASPLTIVVPFVPGAATDALTRLISQQWTNKTGRMVIVENRPGSNGIIAADAVKRVAPDGRTLLLSNFGSNAVNYSLYSKLPYSERDFTPVTLLFRLPSLLVVPAASPARTAQELVALAKRSPQGLLYGSAGSGSGAHLLAELMKSMTQMPATHVPYRGVAPGVVDLVAGRIDFMFSSYSSVQKLVEAGQLRVLAAATSKRLPALPNVPTMKEAGLSEQIVMDQWFGLSAPANTPADVVAALHAQFAEVLRDPAIVQRMNEQGVEAVSATPAEFAALIKADTERLGRLVKAVGASAD</sequence>
<gene>
    <name evidence="3" type="ORF">C1702_17910</name>
    <name evidence="4" type="ORF">EV676_1049</name>
</gene>
<comment type="caution">
    <text evidence="3">The sequence shown here is derived from an EMBL/GenBank/DDBJ whole genome shotgun (WGS) entry which is preliminary data.</text>
</comment>
<feature type="signal peptide" evidence="2">
    <location>
        <begin position="1"/>
        <end position="23"/>
    </location>
</feature>
<proteinExistence type="inferred from homology"/>
<dbReference type="Pfam" id="PF03401">
    <property type="entry name" value="TctC"/>
    <property type="match status" value="1"/>
</dbReference>
<keyword evidence="4" id="KW-0675">Receptor</keyword>
<comment type="similarity">
    <text evidence="1">Belongs to the UPF0065 (bug) family.</text>
</comment>
<evidence type="ECO:0000256" key="1">
    <source>
        <dbReference type="ARBA" id="ARBA00006987"/>
    </source>
</evidence>
<evidence type="ECO:0000256" key="2">
    <source>
        <dbReference type="SAM" id="SignalP"/>
    </source>
</evidence>
<name>A0A2S5T057_9BURK</name>
<protein>
    <submittedName>
        <fullName evidence="3">ABC transporter substrate-binding protein</fullName>
    </submittedName>
    <submittedName>
        <fullName evidence="4">Tripartite-type tricarboxylate transporter receptor subunit TctC</fullName>
    </submittedName>
</protein>
<dbReference type="AlphaFoldDB" id="A0A2S5T057"/>
<reference evidence="3 5" key="1">
    <citation type="submission" date="2018-02" db="EMBL/GenBank/DDBJ databases">
        <title>Reclassifiation of [Polyangium] brachysporum DSM 7029 as Guopingzhaonella breviflexa gen. nov., sp. nov., a member of the family Comamonadaceae.</title>
        <authorList>
            <person name="Tang B."/>
        </authorList>
    </citation>
    <scope>NUCLEOTIDE SEQUENCE [LARGE SCALE GENOMIC DNA]</scope>
    <source>
        <strain evidence="3 5">DSM 15344</strain>
    </source>
</reference>
<evidence type="ECO:0000313" key="5">
    <source>
        <dbReference type="Proteomes" id="UP000239406"/>
    </source>
</evidence>
<reference evidence="4 6" key="2">
    <citation type="submission" date="2019-03" db="EMBL/GenBank/DDBJ databases">
        <title>Genomic Encyclopedia of Type Strains, Phase IV (KMG-IV): sequencing the most valuable type-strain genomes for metagenomic binning, comparative biology and taxonomic classification.</title>
        <authorList>
            <person name="Goeker M."/>
        </authorList>
    </citation>
    <scope>NUCLEOTIDE SEQUENCE [LARGE SCALE GENOMIC DNA]</scope>
    <source>
        <strain evidence="4 6">DSM 15264</strain>
    </source>
</reference>
<evidence type="ECO:0000313" key="6">
    <source>
        <dbReference type="Proteomes" id="UP000294772"/>
    </source>
</evidence>
<dbReference type="EMBL" id="PSNY01000035">
    <property type="protein sequence ID" value="PPE68289.1"/>
    <property type="molecule type" value="Genomic_DNA"/>
</dbReference>
<dbReference type="InterPro" id="IPR005064">
    <property type="entry name" value="BUG"/>
</dbReference>
<keyword evidence="2" id="KW-0732">Signal</keyword>
<evidence type="ECO:0000313" key="3">
    <source>
        <dbReference type="EMBL" id="PPE68289.1"/>
    </source>
</evidence>
<evidence type="ECO:0000313" key="4">
    <source>
        <dbReference type="EMBL" id="TCP07454.1"/>
    </source>
</evidence>
<dbReference type="RefSeq" id="WP_104359074.1">
    <property type="nucleotide sequence ID" value="NZ_CALFFA010000029.1"/>
</dbReference>
<dbReference type="Gene3D" id="3.40.190.150">
    <property type="entry name" value="Bordetella uptake gene, domain 1"/>
    <property type="match status" value="1"/>
</dbReference>
<dbReference type="PIRSF" id="PIRSF017082">
    <property type="entry name" value="YflP"/>
    <property type="match status" value="1"/>
</dbReference>
<dbReference type="InterPro" id="IPR042100">
    <property type="entry name" value="Bug_dom1"/>
</dbReference>
<dbReference type="Gene3D" id="3.40.190.10">
    <property type="entry name" value="Periplasmic binding protein-like II"/>
    <property type="match status" value="1"/>
</dbReference>
<feature type="chain" id="PRO_5040584275" evidence="2">
    <location>
        <begin position="24"/>
        <end position="323"/>
    </location>
</feature>
<dbReference type="CDD" id="cd07012">
    <property type="entry name" value="PBP2_Bug_TTT"/>
    <property type="match status" value="1"/>
</dbReference>
<dbReference type="SUPFAM" id="SSF53850">
    <property type="entry name" value="Periplasmic binding protein-like II"/>
    <property type="match status" value="1"/>
</dbReference>
<organism evidence="3 5">
    <name type="scientific">Caldimonas thermodepolymerans</name>
    <dbReference type="NCBI Taxonomy" id="215580"/>
    <lineage>
        <taxon>Bacteria</taxon>
        <taxon>Pseudomonadati</taxon>
        <taxon>Pseudomonadota</taxon>
        <taxon>Betaproteobacteria</taxon>
        <taxon>Burkholderiales</taxon>
        <taxon>Sphaerotilaceae</taxon>
        <taxon>Caldimonas</taxon>
    </lineage>
</organism>
<dbReference type="OrthoDB" id="5171643at2"/>
<keyword evidence="5" id="KW-1185">Reference proteome</keyword>
<dbReference type="EMBL" id="SLXF01000004">
    <property type="protein sequence ID" value="TCP07454.1"/>
    <property type="molecule type" value="Genomic_DNA"/>
</dbReference>
<dbReference type="Proteomes" id="UP000239406">
    <property type="component" value="Unassembled WGS sequence"/>
</dbReference>
<accession>A0A2S5T057</accession>